<evidence type="ECO:0000256" key="1">
    <source>
        <dbReference type="ARBA" id="ARBA00001968"/>
    </source>
</evidence>
<keyword evidence="5" id="KW-0479">Metal-binding</keyword>
<dbReference type="SUPFAM" id="SSF89562">
    <property type="entry name" value="RraA-like"/>
    <property type="match status" value="1"/>
</dbReference>
<name>A0A2D0B4A6_9BURK</name>
<dbReference type="Gene3D" id="3.50.30.40">
    <property type="entry name" value="Ribonuclease E inhibitor RraA/RraA-like"/>
    <property type="match status" value="1"/>
</dbReference>
<dbReference type="RefSeq" id="WP_079217353.1">
    <property type="nucleotide sequence ID" value="NZ_CP018845.1"/>
</dbReference>
<protein>
    <recommendedName>
        <fullName evidence="2">Putative 4-hydroxy-4-methyl-2-oxoglutarate aldolase</fullName>
    </recommendedName>
    <alternativeName>
        <fullName evidence="3">Regulator of ribonuclease activity homolog</fullName>
    </alternativeName>
    <alternativeName>
        <fullName evidence="4">RraA-like protein</fullName>
    </alternativeName>
</protein>
<dbReference type="Pfam" id="PF03737">
    <property type="entry name" value="RraA-like"/>
    <property type="match status" value="1"/>
</dbReference>
<sequence length="227" mass="23814">MATNATVPVSPFQIHPVTAPAPAATIAALQDIVVSHLSDNLQRLCGLGGLRRIHGSKKLVGTAVTVKTRPGDNLLIYKALMMMQPGHVLVVDGGGEGSNALVGELIMLYAQQRGCAGFVLDAAVRDTAAFAEADFPCYARSVSHRGPYKNGPGHINVPVTIGGQVVNPGDIVVGDEDGLVSFPQAQAEALIAAARKTQAYEDAIKAEIANGRVEQEWLTRVLSPFGL</sequence>
<evidence type="ECO:0000256" key="4">
    <source>
        <dbReference type="ARBA" id="ARBA00030169"/>
    </source>
</evidence>
<dbReference type="OrthoDB" id="8717144at2"/>
<dbReference type="Proteomes" id="UP000197596">
    <property type="component" value="Unassembled WGS sequence"/>
</dbReference>
<organism evidence="7 8">
    <name type="scientific">Herbaspirillum robiniae</name>
    <dbReference type="NCBI Taxonomy" id="2014887"/>
    <lineage>
        <taxon>Bacteria</taxon>
        <taxon>Pseudomonadati</taxon>
        <taxon>Pseudomonadota</taxon>
        <taxon>Betaproteobacteria</taxon>
        <taxon>Burkholderiales</taxon>
        <taxon>Oxalobacteraceae</taxon>
        <taxon>Herbaspirillum</taxon>
    </lineage>
</organism>
<comment type="cofactor">
    <cofactor evidence="1">
        <name>a divalent metal cation</name>
        <dbReference type="ChEBI" id="CHEBI:60240"/>
    </cofactor>
</comment>
<dbReference type="PANTHER" id="PTHR33254:SF4">
    <property type="entry name" value="4-HYDROXY-4-METHYL-2-OXOGLUTARATE ALDOLASE 3-RELATED"/>
    <property type="match status" value="1"/>
</dbReference>
<dbReference type="EMBL" id="NJGU01000016">
    <property type="protein sequence ID" value="OWY26706.1"/>
    <property type="molecule type" value="Genomic_DNA"/>
</dbReference>
<feature type="binding site" evidence="5">
    <location>
        <position position="126"/>
    </location>
    <ligand>
        <name>Mg(2+)</name>
        <dbReference type="ChEBI" id="CHEBI:18420"/>
    </ligand>
</feature>
<evidence type="ECO:0000313" key="9">
    <source>
        <dbReference type="Proteomes" id="UP000536746"/>
    </source>
</evidence>
<evidence type="ECO:0000256" key="5">
    <source>
        <dbReference type="PIRSR" id="PIRSR605493-1"/>
    </source>
</evidence>
<keyword evidence="9" id="KW-1185">Reference proteome</keyword>
<dbReference type="InterPro" id="IPR005493">
    <property type="entry name" value="RraA/RraA-like"/>
</dbReference>
<dbReference type="GO" id="GO:0032259">
    <property type="term" value="P:methylation"/>
    <property type="evidence" value="ECO:0007669"/>
    <property type="project" value="UniProtKB-KW"/>
</dbReference>
<feature type="binding site" evidence="5">
    <location>
        <begin position="103"/>
        <end position="106"/>
    </location>
    <ligand>
        <name>substrate</name>
    </ligand>
</feature>
<reference evidence="6 9" key="2">
    <citation type="journal article" date="2020" name="Front. Plant Sci.">
        <title>Isolation of Rhizosphere Bacteria That Improve Quality and Water Stress Tolerance in Greenhouse Ornamentals.</title>
        <authorList>
            <person name="Nordstedt N.P."/>
            <person name="Jones M.L."/>
        </authorList>
    </citation>
    <scope>NUCLEOTIDE SEQUENCE [LARGE SCALE GENOMIC DNA]</scope>
    <source>
        <strain evidence="6 9">C6C2</strain>
    </source>
</reference>
<reference evidence="7 8" key="1">
    <citation type="submission" date="2017-06" db="EMBL/GenBank/DDBJ databases">
        <title>Herbaspirillum phytohormonus sp. nov., isolated from the root nodule of Robinia pseudoacacia in lead-zinc mine.</title>
        <authorList>
            <person name="Fan M."/>
            <person name="Lin Y."/>
        </authorList>
    </citation>
    <scope>NUCLEOTIDE SEQUENCE [LARGE SCALE GENOMIC DNA]</scope>
    <source>
        <strain evidence="7 8">HZ10</strain>
    </source>
</reference>
<dbReference type="GO" id="GO:0046872">
    <property type="term" value="F:metal ion binding"/>
    <property type="evidence" value="ECO:0007669"/>
    <property type="project" value="UniProtKB-KW"/>
</dbReference>
<evidence type="ECO:0000313" key="8">
    <source>
        <dbReference type="Proteomes" id="UP000197596"/>
    </source>
</evidence>
<evidence type="ECO:0000313" key="6">
    <source>
        <dbReference type="EMBL" id="NUU04339.1"/>
    </source>
</evidence>
<dbReference type="CDD" id="cd16841">
    <property type="entry name" value="RraA_family"/>
    <property type="match status" value="1"/>
</dbReference>
<dbReference type="PANTHER" id="PTHR33254">
    <property type="entry name" value="4-HYDROXY-4-METHYL-2-OXOGLUTARATE ALDOLASE 3-RELATED"/>
    <property type="match status" value="1"/>
</dbReference>
<dbReference type="InterPro" id="IPR036704">
    <property type="entry name" value="RraA/RraA-like_sf"/>
</dbReference>
<evidence type="ECO:0000256" key="3">
    <source>
        <dbReference type="ARBA" id="ARBA00029596"/>
    </source>
</evidence>
<keyword evidence="7" id="KW-0808">Transferase</keyword>
<dbReference type="AlphaFoldDB" id="A0A2D0B4A6"/>
<dbReference type="NCBIfam" id="NF004850">
    <property type="entry name" value="PRK06201.1"/>
    <property type="match status" value="1"/>
</dbReference>
<dbReference type="Proteomes" id="UP000536746">
    <property type="component" value="Unassembled WGS sequence"/>
</dbReference>
<keyword evidence="7" id="KW-0489">Methyltransferase</keyword>
<evidence type="ECO:0000313" key="7">
    <source>
        <dbReference type="EMBL" id="OWY26706.1"/>
    </source>
</evidence>
<feature type="binding site" evidence="5">
    <location>
        <position position="125"/>
    </location>
    <ligand>
        <name>substrate</name>
    </ligand>
</feature>
<accession>A0A2D0B4A6</accession>
<dbReference type="EMBL" id="JABFMT010000040">
    <property type="protein sequence ID" value="NUU04339.1"/>
    <property type="molecule type" value="Genomic_DNA"/>
</dbReference>
<comment type="cofactor">
    <cofactor evidence="5">
        <name>Mg(2+)</name>
        <dbReference type="ChEBI" id="CHEBI:18420"/>
    </cofactor>
</comment>
<gene>
    <name evidence="7" type="ORF">CEJ42_22490</name>
    <name evidence="6" type="ORF">HNO84_22255</name>
</gene>
<keyword evidence="5" id="KW-0460">Magnesium</keyword>
<evidence type="ECO:0000256" key="2">
    <source>
        <dbReference type="ARBA" id="ARBA00016549"/>
    </source>
</evidence>
<proteinExistence type="predicted"/>
<comment type="caution">
    <text evidence="7">The sequence shown here is derived from an EMBL/GenBank/DDBJ whole genome shotgun (WGS) entry which is preliminary data.</text>
</comment>
<dbReference type="GO" id="GO:0008168">
    <property type="term" value="F:methyltransferase activity"/>
    <property type="evidence" value="ECO:0007669"/>
    <property type="project" value="UniProtKB-KW"/>
</dbReference>